<evidence type="ECO:0000256" key="1">
    <source>
        <dbReference type="SAM" id="Phobius"/>
    </source>
</evidence>
<evidence type="ECO:0000313" key="3">
    <source>
        <dbReference type="EMBL" id="MBW4657064.1"/>
    </source>
</evidence>
<feature type="transmembrane region" description="Helical" evidence="1">
    <location>
        <begin position="152"/>
        <end position="181"/>
    </location>
</feature>
<name>A0A951UKW5_9CYAN</name>
<evidence type="ECO:0000313" key="4">
    <source>
        <dbReference type="Proteomes" id="UP000757435"/>
    </source>
</evidence>
<reference evidence="3" key="2">
    <citation type="journal article" date="2022" name="Microbiol. Resour. Announc.">
        <title>Metagenome Sequencing to Explore Phylogenomics of Terrestrial Cyanobacteria.</title>
        <authorList>
            <person name="Ward R.D."/>
            <person name="Stajich J.E."/>
            <person name="Johansen J.R."/>
            <person name="Huntemann M."/>
            <person name="Clum A."/>
            <person name="Foster B."/>
            <person name="Foster B."/>
            <person name="Roux S."/>
            <person name="Palaniappan K."/>
            <person name="Varghese N."/>
            <person name="Mukherjee S."/>
            <person name="Reddy T.B.K."/>
            <person name="Daum C."/>
            <person name="Copeland A."/>
            <person name="Chen I.A."/>
            <person name="Ivanova N.N."/>
            <person name="Kyrpides N.C."/>
            <person name="Shapiro N."/>
            <person name="Eloe-Fadrosh E.A."/>
            <person name="Pietrasiak N."/>
        </authorList>
    </citation>
    <scope>NUCLEOTIDE SEQUENCE</scope>
    <source>
        <strain evidence="3">UHER 2000/2452</strain>
    </source>
</reference>
<keyword evidence="1" id="KW-0812">Transmembrane</keyword>
<organism evidence="3 4">
    <name type="scientific">Drouetiella hepatica Uher 2000/2452</name>
    <dbReference type="NCBI Taxonomy" id="904376"/>
    <lineage>
        <taxon>Bacteria</taxon>
        <taxon>Bacillati</taxon>
        <taxon>Cyanobacteriota</taxon>
        <taxon>Cyanophyceae</taxon>
        <taxon>Oculatellales</taxon>
        <taxon>Oculatellaceae</taxon>
        <taxon>Drouetiella</taxon>
    </lineage>
</organism>
<protein>
    <submittedName>
        <fullName evidence="3">DUF4126 domain-containing protein</fullName>
    </submittedName>
</protein>
<dbReference type="EMBL" id="JAHHHD010000001">
    <property type="protein sequence ID" value="MBW4657064.1"/>
    <property type="molecule type" value="Genomic_DNA"/>
</dbReference>
<feature type="domain" description="DUF4126" evidence="2">
    <location>
        <begin position="13"/>
        <end position="185"/>
    </location>
</feature>
<dbReference type="Pfam" id="PF13548">
    <property type="entry name" value="DUF4126"/>
    <property type="match status" value="1"/>
</dbReference>
<keyword evidence="1" id="KW-1133">Transmembrane helix</keyword>
<feature type="transmembrane region" description="Helical" evidence="1">
    <location>
        <begin position="57"/>
        <end position="74"/>
    </location>
</feature>
<evidence type="ECO:0000259" key="2">
    <source>
        <dbReference type="Pfam" id="PF13548"/>
    </source>
</evidence>
<sequence>MADYINLDTLIAIMLAVSLSAAAGFRVFVPLLVLSGAAVIGHVDLPADFDWIETQPALILFAAACLLEIGGYYIPWVDHLLDLVSTPAAIIAGTVMTASLAPEMNPLVQWTLALAAGGGTAGVTKGLMNIFRATSTATSGGIANPIFSTFELIAAAGLSVLALTVPLAAGLAVMLILTIAIRQLWRLAARFQPSATPEPPVS</sequence>
<gene>
    <name evidence="3" type="ORF">KME15_00165</name>
</gene>
<keyword evidence="1" id="KW-0472">Membrane</keyword>
<reference evidence="3" key="1">
    <citation type="submission" date="2021-05" db="EMBL/GenBank/DDBJ databases">
        <authorList>
            <person name="Pietrasiak N."/>
            <person name="Ward R."/>
            <person name="Stajich J.E."/>
            <person name="Kurbessoian T."/>
        </authorList>
    </citation>
    <scope>NUCLEOTIDE SEQUENCE</scope>
    <source>
        <strain evidence="3">UHER 2000/2452</strain>
    </source>
</reference>
<proteinExistence type="predicted"/>
<accession>A0A951UKW5</accession>
<dbReference type="Proteomes" id="UP000757435">
    <property type="component" value="Unassembled WGS sequence"/>
</dbReference>
<dbReference type="AlphaFoldDB" id="A0A951UKW5"/>
<feature type="transmembrane region" description="Helical" evidence="1">
    <location>
        <begin position="81"/>
        <end position="101"/>
    </location>
</feature>
<dbReference type="InterPro" id="IPR025196">
    <property type="entry name" value="DUF4126"/>
</dbReference>
<feature type="transmembrane region" description="Helical" evidence="1">
    <location>
        <begin position="12"/>
        <end position="37"/>
    </location>
</feature>
<comment type="caution">
    <text evidence="3">The sequence shown here is derived from an EMBL/GenBank/DDBJ whole genome shotgun (WGS) entry which is preliminary data.</text>
</comment>